<name>A0ABR2VZ82_9FUNG</name>
<dbReference type="Pfam" id="PF00153">
    <property type="entry name" value="Mito_carr"/>
    <property type="match status" value="3"/>
</dbReference>
<evidence type="ECO:0000313" key="12">
    <source>
        <dbReference type="EMBL" id="KAK9711101.1"/>
    </source>
</evidence>
<evidence type="ECO:0000256" key="9">
    <source>
        <dbReference type="ARBA" id="ARBA00023136"/>
    </source>
</evidence>
<keyword evidence="13" id="KW-1185">Reference proteome</keyword>
<dbReference type="PANTHER" id="PTHR45671:SF10">
    <property type="entry name" value="SOLUTE CARRIER FAMILY 25 MEMBER 3"/>
    <property type="match status" value="1"/>
</dbReference>
<feature type="repeat" description="Solcar" evidence="10">
    <location>
        <begin position="247"/>
        <end position="331"/>
    </location>
</feature>
<proteinExistence type="inferred from homology"/>
<evidence type="ECO:0000256" key="7">
    <source>
        <dbReference type="ARBA" id="ARBA00022989"/>
    </source>
</evidence>
<protein>
    <submittedName>
        <fullName evidence="12">Cu/Pi carrier</fullName>
    </submittedName>
</protein>
<keyword evidence="9 10" id="KW-0472">Membrane</keyword>
<dbReference type="InterPro" id="IPR023395">
    <property type="entry name" value="MCP_dom_sf"/>
</dbReference>
<keyword evidence="8" id="KW-0496">Mitochondrion</keyword>
<dbReference type="InterPro" id="IPR002067">
    <property type="entry name" value="MCP"/>
</dbReference>
<comment type="caution">
    <text evidence="12">The sequence shown here is derived from an EMBL/GenBank/DDBJ whole genome shotgun (WGS) entry which is preliminary data.</text>
</comment>
<dbReference type="SUPFAM" id="SSF103506">
    <property type="entry name" value="Mitochondrial carrier"/>
    <property type="match status" value="1"/>
</dbReference>
<evidence type="ECO:0000256" key="10">
    <source>
        <dbReference type="PROSITE-ProRule" id="PRU00282"/>
    </source>
</evidence>
<evidence type="ECO:0000256" key="1">
    <source>
        <dbReference type="ARBA" id="ARBA00004448"/>
    </source>
</evidence>
<evidence type="ECO:0000256" key="2">
    <source>
        <dbReference type="ARBA" id="ARBA00006375"/>
    </source>
</evidence>
<comment type="subcellular location">
    <subcellularLocation>
        <location evidence="1">Mitochondrion inner membrane</location>
        <topology evidence="1">Multi-pass membrane protein</topology>
    </subcellularLocation>
</comment>
<evidence type="ECO:0000256" key="6">
    <source>
        <dbReference type="ARBA" id="ARBA00022792"/>
    </source>
</evidence>
<reference evidence="12 13" key="1">
    <citation type="submission" date="2023-04" db="EMBL/GenBank/DDBJ databases">
        <title>Genome of Basidiobolus ranarum AG-B5.</title>
        <authorList>
            <person name="Stajich J.E."/>
            <person name="Carter-House D."/>
            <person name="Gryganskyi A."/>
        </authorList>
    </citation>
    <scope>NUCLEOTIDE SEQUENCE [LARGE SCALE GENOMIC DNA]</scope>
    <source>
        <strain evidence="12 13">AG-B5</strain>
    </source>
</reference>
<sequence>MPLFPTADALRTLSTSLNTSDSKPLRIATISPSESSVLALSPIELNSTKYFLTCGLGGILACGVTHTAITPLDLVKCRLQVNPGLYKGNFDGWKKIFRQQGIKGIYTGWGPTCIGYSLQGGGKYGFYEFFKAKYSDLAGEENAYKYRTALYLAASASAEFIADIALCPLEALKVRMQTSTEPFAASTSAGFRKILAAEGWNGFYKGLSPLWARQIPYTMMKFASFEKTVEYIYSMLSKPKNEYNQLQQLGVSFAGGYIAGIMCAIISHPADTVVSKLNNMKSDKISTWKATTTIVQDIGFSGLWRGLGTRIVMIGTLTALQWLIYDSFKTYVGLPTTGGTSKAEKYQPLVVPAKQKNSLM</sequence>
<feature type="repeat" description="Solcar" evidence="10">
    <location>
        <begin position="146"/>
        <end position="231"/>
    </location>
</feature>
<keyword evidence="7" id="KW-1133">Transmembrane helix</keyword>
<dbReference type="EMBL" id="JASJQH010007303">
    <property type="protein sequence ID" value="KAK9711101.1"/>
    <property type="molecule type" value="Genomic_DNA"/>
</dbReference>
<evidence type="ECO:0000256" key="4">
    <source>
        <dbReference type="ARBA" id="ARBA00022692"/>
    </source>
</evidence>
<gene>
    <name evidence="12" type="primary">PIC2_1</name>
    <name evidence="12" type="ORF">K7432_008036</name>
</gene>
<dbReference type="InterPro" id="IPR044677">
    <property type="entry name" value="SLC25A3/Pic2/Mir1-like"/>
</dbReference>
<evidence type="ECO:0000256" key="5">
    <source>
        <dbReference type="ARBA" id="ARBA00022737"/>
    </source>
</evidence>
<evidence type="ECO:0000256" key="11">
    <source>
        <dbReference type="RuleBase" id="RU000488"/>
    </source>
</evidence>
<keyword evidence="4 10" id="KW-0812">Transmembrane</keyword>
<evidence type="ECO:0000256" key="8">
    <source>
        <dbReference type="ARBA" id="ARBA00023128"/>
    </source>
</evidence>
<dbReference type="PANTHER" id="PTHR45671">
    <property type="entry name" value="SOLUTE CARRIER FAMILY 25 (MITOCHONDRIAL CARRIER PHOSPHATE CARRIER), MEMBER 3, LIKE-RELATED-RELATED"/>
    <property type="match status" value="1"/>
</dbReference>
<evidence type="ECO:0000313" key="13">
    <source>
        <dbReference type="Proteomes" id="UP001479436"/>
    </source>
</evidence>
<dbReference type="PRINTS" id="PR00926">
    <property type="entry name" value="MITOCARRIER"/>
</dbReference>
<dbReference type="PROSITE" id="PS50920">
    <property type="entry name" value="SOLCAR"/>
    <property type="match status" value="3"/>
</dbReference>
<dbReference type="Gene3D" id="1.50.40.10">
    <property type="entry name" value="Mitochondrial carrier domain"/>
    <property type="match status" value="1"/>
</dbReference>
<accession>A0ABR2VZ82</accession>
<evidence type="ECO:0000256" key="3">
    <source>
        <dbReference type="ARBA" id="ARBA00022448"/>
    </source>
</evidence>
<comment type="similarity">
    <text evidence="2 11">Belongs to the mitochondrial carrier (TC 2.A.29) family.</text>
</comment>
<feature type="repeat" description="Solcar" evidence="10">
    <location>
        <begin position="49"/>
        <end position="133"/>
    </location>
</feature>
<dbReference type="InterPro" id="IPR018108">
    <property type="entry name" value="MCP_transmembrane"/>
</dbReference>
<keyword evidence="3 11" id="KW-0813">Transport</keyword>
<dbReference type="Proteomes" id="UP001479436">
    <property type="component" value="Unassembled WGS sequence"/>
</dbReference>
<keyword evidence="6" id="KW-0999">Mitochondrion inner membrane</keyword>
<keyword evidence="5" id="KW-0677">Repeat</keyword>
<organism evidence="12 13">
    <name type="scientific">Basidiobolus ranarum</name>
    <dbReference type="NCBI Taxonomy" id="34480"/>
    <lineage>
        <taxon>Eukaryota</taxon>
        <taxon>Fungi</taxon>
        <taxon>Fungi incertae sedis</taxon>
        <taxon>Zoopagomycota</taxon>
        <taxon>Entomophthoromycotina</taxon>
        <taxon>Basidiobolomycetes</taxon>
        <taxon>Basidiobolales</taxon>
        <taxon>Basidiobolaceae</taxon>
        <taxon>Basidiobolus</taxon>
    </lineage>
</organism>